<dbReference type="EMBL" id="LAZR01069283">
    <property type="protein sequence ID" value="KKK48013.1"/>
    <property type="molecule type" value="Genomic_DNA"/>
</dbReference>
<organism evidence="2">
    <name type="scientific">marine sediment metagenome</name>
    <dbReference type="NCBI Taxonomy" id="412755"/>
    <lineage>
        <taxon>unclassified sequences</taxon>
        <taxon>metagenomes</taxon>
        <taxon>ecological metagenomes</taxon>
    </lineage>
</organism>
<feature type="domain" description="Transglycosylase SLT" evidence="1">
    <location>
        <begin position="57"/>
        <end position="142"/>
    </location>
</feature>
<gene>
    <name evidence="2" type="ORF">LCGC14_3149400</name>
</gene>
<protein>
    <recommendedName>
        <fullName evidence="1">Transglycosylase SLT domain-containing protein</fullName>
    </recommendedName>
</protein>
<evidence type="ECO:0000259" key="1">
    <source>
        <dbReference type="Pfam" id="PF01464"/>
    </source>
</evidence>
<sequence length="171" mass="19443">MNCPQCKHPTDGSTKRGRNWVPLLWRADVPPSLPMSAPIIVSERLLTLSERRDSIVSQEARRFEVPWLIAYAVTHAENYSGNPEAISSAGAVGIMQIMPKHHEAYHEECYRGRVIVDMQRNACIGVNLLRDYREAEGSWGAALRRSLGFRHNIQAWMDYTDDIIDHMVALD</sequence>
<dbReference type="SUPFAM" id="SSF53955">
    <property type="entry name" value="Lysozyme-like"/>
    <property type="match status" value="1"/>
</dbReference>
<dbReference type="Gene3D" id="1.10.530.10">
    <property type="match status" value="1"/>
</dbReference>
<accession>A0A0F8VUI7</accession>
<name>A0A0F8VUI7_9ZZZZ</name>
<dbReference type="InterPro" id="IPR008258">
    <property type="entry name" value="Transglycosylase_SLT_dom_1"/>
</dbReference>
<evidence type="ECO:0000313" key="2">
    <source>
        <dbReference type="EMBL" id="KKK48013.1"/>
    </source>
</evidence>
<dbReference type="AlphaFoldDB" id="A0A0F8VUI7"/>
<reference evidence="2" key="1">
    <citation type="journal article" date="2015" name="Nature">
        <title>Complex archaea that bridge the gap between prokaryotes and eukaryotes.</title>
        <authorList>
            <person name="Spang A."/>
            <person name="Saw J.H."/>
            <person name="Jorgensen S.L."/>
            <person name="Zaremba-Niedzwiedzka K."/>
            <person name="Martijn J."/>
            <person name="Lind A.E."/>
            <person name="van Eijk R."/>
            <person name="Schleper C."/>
            <person name="Guy L."/>
            <person name="Ettema T.J."/>
        </authorList>
    </citation>
    <scope>NUCLEOTIDE SEQUENCE</scope>
</reference>
<proteinExistence type="predicted"/>
<comment type="caution">
    <text evidence="2">The sequence shown here is derived from an EMBL/GenBank/DDBJ whole genome shotgun (WGS) entry which is preliminary data.</text>
</comment>
<dbReference type="Pfam" id="PF01464">
    <property type="entry name" value="SLT"/>
    <property type="match status" value="1"/>
</dbReference>
<dbReference type="InterPro" id="IPR023346">
    <property type="entry name" value="Lysozyme-like_dom_sf"/>
</dbReference>